<dbReference type="InterPro" id="IPR036761">
    <property type="entry name" value="TTHA0802/YceI-like_sf"/>
</dbReference>
<dbReference type="Proteomes" id="UP000248090">
    <property type="component" value="Unassembled WGS sequence"/>
</dbReference>
<keyword evidence="4" id="KW-1185">Reference proteome</keyword>
<dbReference type="SUPFAM" id="SSF101874">
    <property type="entry name" value="YceI-like"/>
    <property type="match status" value="1"/>
</dbReference>
<feature type="chain" id="PRO_5045462094" description="Lipid/polyisoprenoid-binding YceI-like domain-containing protein" evidence="1">
    <location>
        <begin position="23"/>
        <end position="188"/>
    </location>
</feature>
<dbReference type="SMART" id="SM00867">
    <property type="entry name" value="YceI"/>
    <property type="match status" value="1"/>
</dbReference>
<comment type="caution">
    <text evidence="3">The sequence shown here is derived from an EMBL/GenBank/DDBJ whole genome shotgun (WGS) entry which is preliminary data.</text>
</comment>
<evidence type="ECO:0000313" key="3">
    <source>
        <dbReference type="EMBL" id="PXF30391.1"/>
    </source>
</evidence>
<reference evidence="3 4" key="1">
    <citation type="submission" date="2015-03" db="EMBL/GenBank/DDBJ databases">
        <authorList>
            <person name="Krishnan R."/>
            <person name="Midha S."/>
            <person name="Patil P.B."/>
            <person name="Rameshkumar N."/>
        </authorList>
    </citation>
    <scope>NUCLEOTIDE SEQUENCE [LARGE SCALE GENOMIC DNA]</scope>
    <source>
        <strain evidence="3 4">L1E11</strain>
    </source>
</reference>
<dbReference type="EMBL" id="LAPT01000077">
    <property type="protein sequence ID" value="PXF30391.1"/>
    <property type="molecule type" value="Genomic_DNA"/>
</dbReference>
<name>A0ABX5LVN1_9GAMM</name>
<evidence type="ECO:0000259" key="2">
    <source>
        <dbReference type="SMART" id="SM00867"/>
    </source>
</evidence>
<sequence length="188" mass="20368">MKSVLKASVFALTTAFAAGAFAADYNVDPAHSSVSFVIGHLGVSQTLGQFRKFSGDFSYDADKLDTSKVSLVIDTTSIDTNYEPRDKHLSSPDFLDVKQFPELTFKSTAYKGDANGGELTGDMTLHGVTKPITFTLHKVGEGKDPWGGYRAGFVATTQIKRSEFGITNFIPGVTDETDITVRIEGVRK</sequence>
<dbReference type="InterPro" id="IPR007372">
    <property type="entry name" value="Lipid/polyisoprenoid-bd_YceI"/>
</dbReference>
<protein>
    <recommendedName>
        <fullName evidence="2">Lipid/polyisoprenoid-binding YceI-like domain-containing protein</fullName>
    </recommendedName>
</protein>
<dbReference type="PANTHER" id="PTHR34406:SF1">
    <property type="entry name" value="PROTEIN YCEI"/>
    <property type="match status" value="1"/>
</dbReference>
<accession>A0ABX5LVN1</accession>
<evidence type="ECO:0000313" key="4">
    <source>
        <dbReference type="Proteomes" id="UP000248090"/>
    </source>
</evidence>
<gene>
    <name evidence="3" type="ORF">WH50_15775</name>
</gene>
<dbReference type="Gene3D" id="2.40.128.110">
    <property type="entry name" value="Lipid/polyisoprenoid-binding, YceI-like"/>
    <property type="match status" value="1"/>
</dbReference>
<evidence type="ECO:0000256" key="1">
    <source>
        <dbReference type="SAM" id="SignalP"/>
    </source>
</evidence>
<dbReference type="Pfam" id="PF04264">
    <property type="entry name" value="YceI"/>
    <property type="match status" value="1"/>
</dbReference>
<dbReference type="RefSeq" id="WP_110188183.1">
    <property type="nucleotide sequence ID" value="NZ_CP177354.1"/>
</dbReference>
<organism evidence="3 4">
    <name type="scientific">Pokkaliibacter plantistimulans</name>
    <dbReference type="NCBI Taxonomy" id="1635171"/>
    <lineage>
        <taxon>Bacteria</taxon>
        <taxon>Pseudomonadati</taxon>
        <taxon>Pseudomonadota</taxon>
        <taxon>Gammaproteobacteria</taxon>
        <taxon>Oceanospirillales</taxon>
        <taxon>Balneatrichaceae</taxon>
        <taxon>Pokkaliibacter</taxon>
    </lineage>
</organism>
<dbReference type="PANTHER" id="PTHR34406">
    <property type="entry name" value="PROTEIN YCEI"/>
    <property type="match status" value="1"/>
</dbReference>
<feature type="domain" description="Lipid/polyisoprenoid-binding YceI-like" evidence="2">
    <location>
        <begin position="24"/>
        <end position="186"/>
    </location>
</feature>
<proteinExistence type="predicted"/>
<keyword evidence="1" id="KW-0732">Signal</keyword>
<feature type="signal peptide" evidence="1">
    <location>
        <begin position="1"/>
        <end position="22"/>
    </location>
</feature>